<comment type="caution">
    <text evidence="1">The sequence shown here is derived from an EMBL/GenBank/DDBJ whole genome shotgun (WGS) entry which is preliminary data.</text>
</comment>
<gene>
    <name evidence="1" type="ORF">C6I21_09775</name>
</gene>
<sequence length="108" mass="12317">MTVQTEQISYQLMKEIYNHCGREELLEKAVSMLPSGLPPVRWCSFSCDGHSTPLFSYPDSEPAEGVDLYFNVGGGTMHLKVERPLQSDEKKQLKELAEALDSWISYRF</sequence>
<proteinExistence type="predicted"/>
<evidence type="ECO:0000313" key="2">
    <source>
        <dbReference type="Proteomes" id="UP000243650"/>
    </source>
</evidence>
<keyword evidence="2" id="KW-1185">Reference proteome</keyword>
<protein>
    <submittedName>
        <fullName evidence="1">Uncharacterized protein</fullName>
    </submittedName>
</protein>
<organism evidence="1 2">
    <name type="scientific">Alkalicoccus urumqiensis</name>
    <name type="common">Bacillus urumqiensis</name>
    <dbReference type="NCBI Taxonomy" id="1548213"/>
    <lineage>
        <taxon>Bacteria</taxon>
        <taxon>Bacillati</taxon>
        <taxon>Bacillota</taxon>
        <taxon>Bacilli</taxon>
        <taxon>Bacillales</taxon>
        <taxon>Bacillaceae</taxon>
        <taxon>Alkalicoccus</taxon>
    </lineage>
</organism>
<reference evidence="1 2" key="1">
    <citation type="submission" date="2018-03" db="EMBL/GenBank/DDBJ databases">
        <title>Bacillus urumqiensis sp. nov., a moderately haloalkaliphilic bacterium isolated from a salt lake.</title>
        <authorList>
            <person name="Zhao B."/>
            <person name="Liao Z."/>
        </authorList>
    </citation>
    <scope>NUCLEOTIDE SEQUENCE [LARGE SCALE GENOMIC DNA]</scope>
    <source>
        <strain evidence="1 2">BZ-SZ-XJ18</strain>
    </source>
</reference>
<dbReference type="AlphaFoldDB" id="A0A2P6MGP2"/>
<name>A0A2P6MGP2_ALKUR</name>
<dbReference type="EMBL" id="PVNS01000008">
    <property type="protein sequence ID" value="PRO65437.1"/>
    <property type="molecule type" value="Genomic_DNA"/>
</dbReference>
<accession>A0A2P6MGP2</accession>
<dbReference type="Proteomes" id="UP000243650">
    <property type="component" value="Unassembled WGS sequence"/>
</dbReference>
<evidence type="ECO:0000313" key="1">
    <source>
        <dbReference type="EMBL" id="PRO65437.1"/>
    </source>
</evidence>
<dbReference type="RefSeq" id="WP_105959277.1">
    <property type="nucleotide sequence ID" value="NZ_PVNS01000008.1"/>
</dbReference>